<name>A0A254N9T7_9BURK</name>
<dbReference type="Pfam" id="PF05299">
    <property type="entry name" value="Peptidase_M61"/>
    <property type="match status" value="1"/>
</dbReference>
<gene>
    <name evidence="4" type="ORF">CDO81_07895</name>
</gene>
<dbReference type="SUPFAM" id="SSF50156">
    <property type="entry name" value="PDZ domain-like"/>
    <property type="match status" value="1"/>
</dbReference>
<proteinExistence type="predicted"/>
<dbReference type="SUPFAM" id="SSF55486">
    <property type="entry name" value="Metalloproteases ('zincins'), catalytic domain"/>
    <property type="match status" value="1"/>
</dbReference>
<feature type="domain" description="Peptidase M61 catalytic" evidence="2">
    <location>
        <begin position="369"/>
        <end position="485"/>
    </location>
</feature>
<dbReference type="InterPro" id="IPR036034">
    <property type="entry name" value="PDZ_sf"/>
</dbReference>
<dbReference type="Gene3D" id="1.10.390.10">
    <property type="entry name" value="Neutral Protease Domain 2"/>
    <property type="match status" value="1"/>
</dbReference>
<reference evidence="4 5" key="1">
    <citation type="journal article" date="2007" name="Int. J. Syst. Evol. Microbiol.">
        <title>Description of Pelomonas aquatica sp. nov. and Pelomonas puraquae sp. nov., isolated from industrial and haemodialysis water.</title>
        <authorList>
            <person name="Gomila M."/>
            <person name="Bowien B."/>
            <person name="Falsen E."/>
            <person name="Moore E.R."/>
            <person name="Lalucat J."/>
        </authorList>
    </citation>
    <scope>NUCLEOTIDE SEQUENCE [LARGE SCALE GENOMIC DNA]</scope>
    <source>
        <strain evidence="4 5">CCUG 52769</strain>
    </source>
</reference>
<keyword evidence="4" id="KW-0645">Protease</keyword>
<dbReference type="GO" id="GO:0004177">
    <property type="term" value="F:aminopeptidase activity"/>
    <property type="evidence" value="ECO:0007669"/>
    <property type="project" value="UniProtKB-KW"/>
</dbReference>
<dbReference type="InterPro" id="IPR027268">
    <property type="entry name" value="Peptidase_M4/M1_CTD_sf"/>
</dbReference>
<keyword evidence="4" id="KW-0378">Hydrolase</keyword>
<dbReference type="Proteomes" id="UP000197446">
    <property type="component" value="Unassembled WGS sequence"/>
</dbReference>
<dbReference type="Gene3D" id="2.30.42.10">
    <property type="match status" value="1"/>
</dbReference>
<feature type="region of interest" description="Disordered" evidence="1">
    <location>
        <begin position="37"/>
        <end position="58"/>
    </location>
</feature>
<dbReference type="InterPro" id="IPR007963">
    <property type="entry name" value="Peptidase_M61_catalytic"/>
</dbReference>
<evidence type="ECO:0000259" key="2">
    <source>
        <dbReference type="Pfam" id="PF05299"/>
    </source>
</evidence>
<dbReference type="EMBL" id="NISI01000002">
    <property type="protein sequence ID" value="OWR04500.1"/>
    <property type="molecule type" value="Genomic_DNA"/>
</dbReference>
<protein>
    <submittedName>
        <fullName evidence="4">Aminopeptidase</fullName>
    </submittedName>
</protein>
<feature type="domain" description="Peptidase M61 N-terminal" evidence="3">
    <location>
        <begin position="103"/>
        <end position="272"/>
    </location>
</feature>
<comment type="caution">
    <text evidence="4">The sequence shown here is derived from an EMBL/GenBank/DDBJ whole genome shotgun (WGS) entry which is preliminary data.</text>
</comment>
<evidence type="ECO:0000259" key="3">
    <source>
        <dbReference type="Pfam" id="PF17899"/>
    </source>
</evidence>
<dbReference type="Gene3D" id="2.60.40.3650">
    <property type="match status" value="1"/>
</dbReference>
<dbReference type="AlphaFoldDB" id="A0A254N9T7"/>
<dbReference type="InterPro" id="IPR040756">
    <property type="entry name" value="Peptidase_M61_N"/>
</dbReference>
<keyword evidence="4" id="KW-0031">Aminopeptidase</keyword>
<keyword evidence="5" id="KW-1185">Reference proteome</keyword>
<accession>A0A254N9T7</accession>
<organism evidence="4 5">
    <name type="scientific">Roseateles puraquae</name>
    <dbReference type="NCBI Taxonomy" id="431059"/>
    <lineage>
        <taxon>Bacteria</taxon>
        <taxon>Pseudomonadati</taxon>
        <taxon>Pseudomonadota</taxon>
        <taxon>Betaproteobacteria</taxon>
        <taxon>Burkholderiales</taxon>
        <taxon>Sphaerotilaceae</taxon>
        <taxon>Roseateles</taxon>
    </lineage>
</organism>
<evidence type="ECO:0000313" key="5">
    <source>
        <dbReference type="Proteomes" id="UP000197446"/>
    </source>
</evidence>
<sequence>MGDPHLAVAGVDPFAGRAPSWGRRGVQHDFGAPRASGLACRASKDSPHEPGVSARRRSGMEAKRGWPCSRWLRGLFMGVSVLASAVAPAQASGPAPGPAVMALQVDATDQVHKVFQIRQRLPVGGDGAVTLRYPQWQAASHAPTGQVGRLAGLVVQANGQPVAWTRDPLDPHAFRLRAPAGTRALDVKFTYLSPRVGNLAMTRQIVNVGWSNLLLYPAGVDVRELQVQAEVRLPAGMQFATSLEVDRRDGDVVRFRPASLQTLVDSPVIAGRHVRTVSVSDSPDLPVTLTLFATRPEDLALPEAAFAPLRASVAEVQRLFGARRRAAYRLLVVLDERMGGPGGIEHRHSTETFLPASVFARPEDNLRNLDLALHEYIHAWNGTQFLPAGMEQRHFNHPLQNSLLWVYEGLTQYLGKVAAARGGMRTLAQALDDLALDAAAAETRAARGWKPLRDSVHDPVILSGRGIEWPDFTGKKDYYVDGALLWLAVDVEIRSRSGGRLSLDDFVRVFFAERRGADALHVYTEADLLATLERLVPGDWPRFFAARLDTLADAGLVQALARGGYRLAYVDEPTETFRQDAQDRGVDDYLSSAGMAVGKAGLLRAVRWDGPAFRAGLTAGARLVGINGQPYDAGTLRAALAAGGPLALDAEIDGERVAVRVEAGSGLRYPRLVRSEPGPALIDAIFSRP</sequence>
<dbReference type="Pfam" id="PF17899">
    <property type="entry name" value="Peptidase_M61_N"/>
    <property type="match status" value="1"/>
</dbReference>
<evidence type="ECO:0000313" key="4">
    <source>
        <dbReference type="EMBL" id="OWR04500.1"/>
    </source>
</evidence>
<evidence type="ECO:0000256" key="1">
    <source>
        <dbReference type="SAM" id="MobiDB-lite"/>
    </source>
</evidence>